<evidence type="ECO:0000313" key="2">
    <source>
        <dbReference type="Proteomes" id="UP001066276"/>
    </source>
</evidence>
<comment type="caution">
    <text evidence="1">The sequence shown here is derived from an EMBL/GenBank/DDBJ whole genome shotgun (WGS) entry which is preliminary data.</text>
</comment>
<gene>
    <name evidence="1" type="ORF">NDU88_002302</name>
</gene>
<dbReference type="EMBL" id="JANPWB010000015">
    <property type="protein sequence ID" value="KAJ1089151.1"/>
    <property type="molecule type" value="Genomic_DNA"/>
</dbReference>
<dbReference type="AlphaFoldDB" id="A0AAV7LBY5"/>
<accession>A0AAV7LBY5</accession>
<reference evidence="1" key="1">
    <citation type="journal article" date="2022" name="bioRxiv">
        <title>Sequencing and chromosome-scale assembly of the giantPleurodeles waltlgenome.</title>
        <authorList>
            <person name="Brown T."/>
            <person name="Elewa A."/>
            <person name="Iarovenko S."/>
            <person name="Subramanian E."/>
            <person name="Araus A.J."/>
            <person name="Petzold A."/>
            <person name="Susuki M."/>
            <person name="Suzuki K.-i.T."/>
            <person name="Hayashi T."/>
            <person name="Toyoda A."/>
            <person name="Oliveira C."/>
            <person name="Osipova E."/>
            <person name="Leigh N.D."/>
            <person name="Simon A."/>
            <person name="Yun M.H."/>
        </authorList>
    </citation>
    <scope>NUCLEOTIDE SEQUENCE</scope>
    <source>
        <strain evidence="1">20211129_DDA</strain>
        <tissue evidence="1">Liver</tissue>
    </source>
</reference>
<proteinExistence type="predicted"/>
<dbReference type="Proteomes" id="UP001066276">
    <property type="component" value="Chromosome 11"/>
</dbReference>
<organism evidence="1 2">
    <name type="scientific">Pleurodeles waltl</name>
    <name type="common">Iberian ribbed newt</name>
    <dbReference type="NCBI Taxonomy" id="8319"/>
    <lineage>
        <taxon>Eukaryota</taxon>
        <taxon>Metazoa</taxon>
        <taxon>Chordata</taxon>
        <taxon>Craniata</taxon>
        <taxon>Vertebrata</taxon>
        <taxon>Euteleostomi</taxon>
        <taxon>Amphibia</taxon>
        <taxon>Batrachia</taxon>
        <taxon>Caudata</taxon>
        <taxon>Salamandroidea</taxon>
        <taxon>Salamandridae</taxon>
        <taxon>Pleurodelinae</taxon>
        <taxon>Pleurodeles</taxon>
    </lineage>
</organism>
<sequence>MSLCPRLCEIESDDIKQIGFILSSEGEEVTKALFYSDYIRRVVLQAEAELMKEGIRVVKGNATKDVIHDRRALMFHAGMLPNQVQCNLSYNKNRSRRVDGNNGSLSVTVVSECNDPQWRNCFEPFVNPRDEYSRGKLSDVD</sequence>
<name>A0AAV7LBY5_PLEWA</name>
<keyword evidence="2" id="KW-1185">Reference proteome</keyword>
<evidence type="ECO:0000313" key="1">
    <source>
        <dbReference type="EMBL" id="KAJ1089151.1"/>
    </source>
</evidence>
<protein>
    <submittedName>
        <fullName evidence="1">Uncharacterized protein</fullName>
    </submittedName>
</protein>